<keyword evidence="1" id="KW-0812">Transmembrane</keyword>
<keyword evidence="1" id="KW-0472">Membrane</keyword>
<dbReference type="EMBL" id="SJDL01000006">
    <property type="protein sequence ID" value="TBW57900.1"/>
    <property type="molecule type" value="Genomic_DNA"/>
</dbReference>
<feature type="transmembrane region" description="Helical" evidence="1">
    <location>
        <begin position="89"/>
        <end position="113"/>
    </location>
</feature>
<proteinExistence type="predicted"/>
<accession>A0ABY1ZQ37</accession>
<evidence type="ECO:0000313" key="3">
    <source>
        <dbReference type="Proteomes" id="UP000313645"/>
    </source>
</evidence>
<keyword evidence="1" id="KW-1133">Transmembrane helix</keyword>
<feature type="transmembrane region" description="Helical" evidence="1">
    <location>
        <begin position="6"/>
        <end position="25"/>
    </location>
</feature>
<evidence type="ECO:0008006" key="4">
    <source>
        <dbReference type="Google" id="ProtNLM"/>
    </source>
</evidence>
<keyword evidence="3" id="KW-1185">Reference proteome</keyword>
<gene>
    <name evidence="2" type="ORF">EZI54_05455</name>
</gene>
<evidence type="ECO:0000313" key="2">
    <source>
        <dbReference type="EMBL" id="TBW57900.1"/>
    </source>
</evidence>
<comment type="caution">
    <text evidence="2">The sequence shown here is derived from an EMBL/GenBank/DDBJ whole genome shotgun (WGS) entry which is preliminary data.</text>
</comment>
<organism evidence="2 3">
    <name type="scientific">Marinobacter halodurans</name>
    <dbReference type="NCBI Taxonomy" id="2528979"/>
    <lineage>
        <taxon>Bacteria</taxon>
        <taxon>Pseudomonadati</taxon>
        <taxon>Pseudomonadota</taxon>
        <taxon>Gammaproteobacteria</taxon>
        <taxon>Pseudomonadales</taxon>
        <taxon>Marinobacteraceae</taxon>
        <taxon>Marinobacter</taxon>
    </lineage>
</organism>
<sequence length="118" mass="12421">MIYRAVVVLVGLVLVAALYGLIWLLSRHFLRRHGVEAELADRSTVLATWTFAGVAVGLVFAVFGAFVLGPWAFYRTARAHGVAVSDAAAVGWGLLVVAVSLVLAAGGLFVLLWSVGAV</sequence>
<reference evidence="2 3" key="1">
    <citation type="submission" date="2019-02" db="EMBL/GenBank/DDBJ databases">
        <title>Marinobacter halodurans sp. nov., a marine bacterium isolated from sea tidal flat.</title>
        <authorList>
            <person name="Yoo Y."/>
            <person name="Lee D.W."/>
            <person name="Kim B.S."/>
            <person name="Kim J.-J."/>
        </authorList>
    </citation>
    <scope>NUCLEOTIDE SEQUENCE [LARGE SCALE GENOMIC DNA]</scope>
    <source>
        <strain evidence="2 3">YJ-S3-2</strain>
    </source>
</reference>
<evidence type="ECO:0000256" key="1">
    <source>
        <dbReference type="SAM" id="Phobius"/>
    </source>
</evidence>
<feature type="transmembrane region" description="Helical" evidence="1">
    <location>
        <begin position="46"/>
        <end position="69"/>
    </location>
</feature>
<dbReference type="Proteomes" id="UP000313645">
    <property type="component" value="Unassembled WGS sequence"/>
</dbReference>
<protein>
    <recommendedName>
        <fullName evidence="4">DUF4190 domain-containing protein</fullName>
    </recommendedName>
</protein>
<dbReference type="RefSeq" id="WP_131479851.1">
    <property type="nucleotide sequence ID" value="NZ_SJDL01000006.1"/>
</dbReference>
<name>A0ABY1ZQ37_9GAMM</name>